<proteinExistence type="predicted"/>
<dbReference type="Proteomes" id="UP000235965">
    <property type="component" value="Unassembled WGS sequence"/>
</dbReference>
<gene>
    <name evidence="2" type="ORF">B7P43_G04167</name>
</gene>
<evidence type="ECO:0000313" key="2">
    <source>
        <dbReference type="EMBL" id="PNF33398.1"/>
    </source>
</evidence>
<comment type="caution">
    <text evidence="2">The sequence shown here is derived from an EMBL/GenBank/DDBJ whole genome shotgun (WGS) entry which is preliminary data.</text>
</comment>
<feature type="region of interest" description="Disordered" evidence="1">
    <location>
        <begin position="1"/>
        <end position="27"/>
    </location>
</feature>
<dbReference type="AlphaFoldDB" id="A0A2J7QXU5"/>
<evidence type="ECO:0000313" key="3">
    <source>
        <dbReference type="Proteomes" id="UP000235965"/>
    </source>
</evidence>
<sequence>MGIADSQCVHEDGSTPTDPDGIRPWDQGRRPVFLERLDWTIVARRQSTRFEPVGPDVAKSRGASLTQEQRERWEHSIAQGRGT</sequence>
<evidence type="ECO:0000256" key="1">
    <source>
        <dbReference type="SAM" id="MobiDB-lite"/>
    </source>
</evidence>
<keyword evidence="3" id="KW-1185">Reference proteome</keyword>
<name>A0A2J7QXU5_9NEOP</name>
<reference evidence="2 3" key="1">
    <citation type="submission" date="2017-12" db="EMBL/GenBank/DDBJ databases">
        <title>Hemimetabolous genomes reveal molecular basis of termite eusociality.</title>
        <authorList>
            <person name="Harrison M.C."/>
            <person name="Jongepier E."/>
            <person name="Robertson H.M."/>
            <person name="Arning N."/>
            <person name="Bitard-Feildel T."/>
            <person name="Chao H."/>
            <person name="Childers C.P."/>
            <person name="Dinh H."/>
            <person name="Doddapaneni H."/>
            <person name="Dugan S."/>
            <person name="Gowin J."/>
            <person name="Greiner C."/>
            <person name="Han Y."/>
            <person name="Hu H."/>
            <person name="Hughes D.S.T."/>
            <person name="Huylmans A.-K."/>
            <person name="Kemena C."/>
            <person name="Kremer L.P.M."/>
            <person name="Lee S.L."/>
            <person name="Lopez-Ezquerra A."/>
            <person name="Mallet L."/>
            <person name="Monroy-Kuhn J.M."/>
            <person name="Moser A."/>
            <person name="Murali S.C."/>
            <person name="Muzny D.M."/>
            <person name="Otani S."/>
            <person name="Piulachs M.-D."/>
            <person name="Poelchau M."/>
            <person name="Qu J."/>
            <person name="Schaub F."/>
            <person name="Wada-Katsumata A."/>
            <person name="Worley K.C."/>
            <person name="Xie Q."/>
            <person name="Ylla G."/>
            <person name="Poulsen M."/>
            <person name="Gibbs R.A."/>
            <person name="Schal C."/>
            <person name="Richards S."/>
            <person name="Belles X."/>
            <person name="Korb J."/>
            <person name="Bornberg-Bauer E."/>
        </authorList>
    </citation>
    <scope>NUCLEOTIDE SEQUENCE [LARGE SCALE GENOMIC DNA]</scope>
    <source>
        <tissue evidence="2">Whole body</tissue>
    </source>
</reference>
<dbReference type="EMBL" id="NEVH01009372">
    <property type="protein sequence ID" value="PNF33398.1"/>
    <property type="molecule type" value="Genomic_DNA"/>
</dbReference>
<dbReference type="InParanoid" id="A0A2J7QXU5"/>
<protein>
    <submittedName>
        <fullName evidence="2">Uncharacterized protein</fullName>
    </submittedName>
</protein>
<organism evidence="2 3">
    <name type="scientific">Cryptotermes secundus</name>
    <dbReference type="NCBI Taxonomy" id="105785"/>
    <lineage>
        <taxon>Eukaryota</taxon>
        <taxon>Metazoa</taxon>
        <taxon>Ecdysozoa</taxon>
        <taxon>Arthropoda</taxon>
        <taxon>Hexapoda</taxon>
        <taxon>Insecta</taxon>
        <taxon>Pterygota</taxon>
        <taxon>Neoptera</taxon>
        <taxon>Polyneoptera</taxon>
        <taxon>Dictyoptera</taxon>
        <taxon>Blattodea</taxon>
        <taxon>Blattoidea</taxon>
        <taxon>Termitoidae</taxon>
        <taxon>Kalotermitidae</taxon>
        <taxon>Cryptotermitinae</taxon>
        <taxon>Cryptotermes</taxon>
    </lineage>
</organism>
<feature type="region of interest" description="Disordered" evidence="1">
    <location>
        <begin position="52"/>
        <end position="83"/>
    </location>
</feature>
<accession>A0A2J7QXU5</accession>